<gene>
    <name evidence="1" type="ORF">PENTCL1PPCAC_26721</name>
</gene>
<evidence type="ECO:0000313" key="2">
    <source>
        <dbReference type="Proteomes" id="UP001432027"/>
    </source>
</evidence>
<comment type="caution">
    <text evidence="1">The sequence shown here is derived from an EMBL/GenBank/DDBJ whole genome shotgun (WGS) entry which is preliminary data.</text>
</comment>
<protein>
    <recommendedName>
        <fullName evidence="3">Ribosomal protein</fullName>
    </recommendedName>
</protein>
<evidence type="ECO:0000313" key="1">
    <source>
        <dbReference type="EMBL" id="GMT04547.1"/>
    </source>
</evidence>
<accession>A0AAV5UDC5</accession>
<reference evidence="1" key="1">
    <citation type="submission" date="2023-10" db="EMBL/GenBank/DDBJ databases">
        <title>Genome assembly of Pristionchus species.</title>
        <authorList>
            <person name="Yoshida K."/>
            <person name="Sommer R.J."/>
        </authorList>
    </citation>
    <scope>NUCLEOTIDE SEQUENCE</scope>
    <source>
        <strain evidence="1">RS0144</strain>
    </source>
</reference>
<dbReference type="EMBL" id="BTSX01000006">
    <property type="protein sequence ID" value="GMT04547.1"/>
    <property type="molecule type" value="Genomic_DNA"/>
</dbReference>
<proteinExistence type="predicted"/>
<feature type="non-terminal residue" evidence="1">
    <location>
        <position position="1"/>
    </location>
</feature>
<dbReference type="AlphaFoldDB" id="A0AAV5UDC5"/>
<name>A0AAV5UDC5_9BILA</name>
<sequence length="102" mass="12293">LCLFLCLFLIPFYLYFTTNFPRWNRAHQARFMQNMKFAFKILLRFIPRGNQPFSVIQDIHRGYCQLCGGELNVLECTQRPIRGEEMIPMSLREIIRLEEMEE</sequence>
<dbReference type="Proteomes" id="UP001432027">
    <property type="component" value="Unassembled WGS sequence"/>
</dbReference>
<organism evidence="1 2">
    <name type="scientific">Pristionchus entomophagus</name>
    <dbReference type="NCBI Taxonomy" id="358040"/>
    <lineage>
        <taxon>Eukaryota</taxon>
        <taxon>Metazoa</taxon>
        <taxon>Ecdysozoa</taxon>
        <taxon>Nematoda</taxon>
        <taxon>Chromadorea</taxon>
        <taxon>Rhabditida</taxon>
        <taxon>Rhabditina</taxon>
        <taxon>Diplogasteromorpha</taxon>
        <taxon>Diplogasteroidea</taxon>
        <taxon>Neodiplogasteridae</taxon>
        <taxon>Pristionchus</taxon>
    </lineage>
</organism>
<evidence type="ECO:0008006" key="3">
    <source>
        <dbReference type="Google" id="ProtNLM"/>
    </source>
</evidence>
<feature type="non-terminal residue" evidence="1">
    <location>
        <position position="102"/>
    </location>
</feature>
<keyword evidence="2" id="KW-1185">Reference proteome</keyword>